<keyword evidence="3" id="KW-1185">Reference proteome</keyword>
<evidence type="ECO:0000313" key="3">
    <source>
        <dbReference type="Proteomes" id="UP000691718"/>
    </source>
</evidence>
<reference evidence="2" key="1">
    <citation type="submission" date="2021-04" db="EMBL/GenBank/DDBJ databases">
        <authorList>
            <person name="Tunstrom K."/>
        </authorList>
    </citation>
    <scope>NUCLEOTIDE SEQUENCE</scope>
</reference>
<dbReference type="AlphaFoldDB" id="A0A8S3YBT6"/>
<dbReference type="Proteomes" id="UP000691718">
    <property type="component" value="Unassembled WGS sequence"/>
</dbReference>
<dbReference type="InterPro" id="IPR024727">
    <property type="entry name" value="NAD_Glu_DH_N_ACT1"/>
</dbReference>
<dbReference type="PANTHER" id="PTHR43403">
    <property type="entry name" value="NAD-SPECIFIC GLUTAMATE DEHYDROGENASE"/>
    <property type="match status" value="1"/>
</dbReference>
<dbReference type="PANTHER" id="PTHR43403:SF1">
    <property type="entry name" value="NAD-SPECIFIC GLUTAMATE DEHYDROGENASE"/>
    <property type="match status" value="1"/>
</dbReference>
<dbReference type="GO" id="GO:0004352">
    <property type="term" value="F:glutamate dehydrogenase (NAD+) activity"/>
    <property type="evidence" value="ECO:0007669"/>
    <property type="project" value="InterPro"/>
</dbReference>
<evidence type="ECO:0000259" key="1">
    <source>
        <dbReference type="Pfam" id="PF21075"/>
    </source>
</evidence>
<dbReference type="OrthoDB" id="10050812at2759"/>
<dbReference type="Pfam" id="PF21075">
    <property type="entry name" value="GDH_ACT1"/>
    <property type="match status" value="1"/>
</dbReference>
<organism evidence="2 3">
    <name type="scientific">Parnassius apollo</name>
    <name type="common">Apollo butterfly</name>
    <name type="synonym">Papilio apollo</name>
    <dbReference type="NCBI Taxonomy" id="110799"/>
    <lineage>
        <taxon>Eukaryota</taxon>
        <taxon>Metazoa</taxon>
        <taxon>Ecdysozoa</taxon>
        <taxon>Arthropoda</taxon>
        <taxon>Hexapoda</taxon>
        <taxon>Insecta</taxon>
        <taxon>Pterygota</taxon>
        <taxon>Neoptera</taxon>
        <taxon>Endopterygota</taxon>
        <taxon>Lepidoptera</taxon>
        <taxon>Glossata</taxon>
        <taxon>Ditrysia</taxon>
        <taxon>Papilionoidea</taxon>
        <taxon>Papilionidae</taxon>
        <taxon>Parnassiinae</taxon>
        <taxon>Parnassini</taxon>
        <taxon>Parnassius</taxon>
        <taxon>Parnassius</taxon>
    </lineage>
</organism>
<gene>
    <name evidence="2" type="ORF">PAPOLLO_LOCUS27085</name>
</gene>
<dbReference type="InterPro" id="IPR007780">
    <property type="entry name" value="NAD_Glu_DH_bac"/>
</dbReference>
<comment type="caution">
    <text evidence="2">The sequence shown here is derived from an EMBL/GenBank/DDBJ whole genome shotgun (WGS) entry which is preliminary data.</text>
</comment>
<feature type="domain" description="NAD-glutamate dehydrogenase N-terminal ACT1" evidence="1">
    <location>
        <begin position="30"/>
        <end position="166"/>
    </location>
</feature>
<proteinExistence type="predicted"/>
<name>A0A8S3YBT6_PARAO</name>
<accession>A0A8S3YBT6</accession>
<dbReference type="GO" id="GO:0006538">
    <property type="term" value="P:L-glutamate catabolic process"/>
    <property type="evidence" value="ECO:0007669"/>
    <property type="project" value="InterPro"/>
</dbReference>
<sequence length="209" mass="23856">MCIDHNVDTESLFELVDQGNQQDKEKVKKFIKNFYSFVYKSDLKANDKFLLYIVNDAYNFVYQKEKDESKLVVSNIDDIPGIEGDFTTIKITNNNMPFLVDSVIATIKSHNLIMCYYSNSIINIKRKDGLIDEIYSLEESNGVKESVIYVIIKGISDSFVDTLKESLQKTLKTVNCVVKDWHLMLKKLDEAKSLLFAIEQPASNSGVTP</sequence>
<protein>
    <submittedName>
        <fullName evidence="2">(apollo) hypothetical protein</fullName>
    </submittedName>
</protein>
<dbReference type="EMBL" id="CAJQZP010001624">
    <property type="protein sequence ID" value="CAG5057248.1"/>
    <property type="molecule type" value="Genomic_DNA"/>
</dbReference>
<dbReference type="GO" id="GO:0004069">
    <property type="term" value="F:L-aspartate:2-oxoglutarate aminotransferase activity"/>
    <property type="evidence" value="ECO:0007669"/>
    <property type="project" value="InterPro"/>
</dbReference>
<evidence type="ECO:0000313" key="2">
    <source>
        <dbReference type="EMBL" id="CAG5057248.1"/>
    </source>
</evidence>